<dbReference type="EMBL" id="CP035727">
    <property type="protein sequence ID" value="QIW21224.1"/>
    <property type="molecule type" value="Genomic_DNA"/>
</dbReference>
<feature type="compositionally biased region" description="Low complexity" evidence="2">
    <location>
        <begin position="171"/>
        <end position="183"/>
    </location>
</feature>
<dbReference type="SUPFAM" id="SSF46785">
    <property type="entry name" value="Winged helix' DNA-binding domain"/>
    <property type="match status" value="1"/>
</dbReference>
<dbReference type="RefSeq" id="WP_172555084.1">
    <property type="nucleotide sequence ID" value="NZ_CP035727.2"/>
</dbReference>
<evidence type="ECO:0000313" key="3">
    <source>
        <dbReference type="EMBL" id="QIW21224.1"/>
    </source>
</evidence>
<sequence length="347" mass="39887">MSKVTNNTEDMLMNEVTTGEPLEKGGYFVAYNYVMRNAMKVFDLTAGEYACLTMLFSYAGADKDKCFPSQATLAECLNVKDRAVRKYLEGLEKKGCLIIYNTYNNYNQKTKNVYDLSPCLQKIREIFCVNEEKTDISEGKRMVRKSRNDGQVQMNLSNSMDRSKCTGGTGPNEPTTNNNIQITNKKDDDDIPNASLSDEIIHQNSNSVLEEQQDLHTPKLSNDDILWIANMVSDIYKGKIQKRSFDSVLKKCINNYQKGTVPNFENYLITAIENKIQDLEIRRDREKSLLDILPKAKHKKKGFRTEMTPDWLKEDTSASVEGNVQDKENLDDERKRLEEVLKKYKRD</sequence>
<protein>
    <submittedName>
        <fullName evidence="3">Helix-turn-helix domain-containing protein</fullName>
    </submittedName>
</protein>
<dbReference type="Gene3D" id="1.10.10.10">
    <property type="entry name" value="Winged helix-like DNA-binding domain superfamily/Winged helix DNA-binding domain"/>
    <property type="match status" value="1"/>
</dbReference>
<reference evidence="4" key="1">
    <citation type="submission" date="2019-02" db="EMBL/GenBank/DDBJ databases">
        <title>Structural and Functional analysis of Lanthipeptide from Bacillus thuringiensis serovar andalousiensis B23193.</title>
        <authorList>
            <person name="Andreeva J.V."/>
            <person name="Grigoreva A."/>
        </authorList>
    </citation>
    <scope>NUCLEOTIDE SEQUENCE [LARGE SCALE GENOMIC DNA]</scope>
    <source>
        <strain evidence="4">B23193</strain>
    </source>
</reference>
<dbReference type="InterPro" id="IPR036390">
    <property type="entry name" value="WH_DNA-bd_sf"/>
</dbReference>
<gene>
    <name evidence="3" type="ORF">EVG22_23575</name>
</gene>
<dbReference type="AlphaFoldDB" id="A0A6H0TNJ0"/>
<proteinExistence type="predicted"/>
<dbReference type="InterPro" id="IPR036388">
    <property type="entry name" value="WH-like_DNA-bd_sf"/>
</dbReference>
<evidence type="ECO:0000256" key="2">
    <source>
        <dbReference type="SAM" id="MobiDB-lite"/>
    </source>
</evidence>
<dbReference type="Proteomes" id="UP000501374">
    <property type="component" value="Chromosome"/>
</dbReference>
<keyword evidence="1" id="KW-0175">Coiled coil</keyword>
<accession>A0A6H0TNJ0</accession>
<dbReference type="Pfam" id="PF13730">
    <property type="entry name" value="HTH_36"/>
    <property type="match status" value="1"/>
</dbReference>
<evidence type="ECO:0000313" key="4">
    <source>
        <dbReference type="Proteomes" id="UP000501374"/>
    </source>
</evidence>
<feature type="coiled-coil region" evidence="1">
    <location>
        <begin position="320"/>
        <end position="347"/>
    </location>
</feature>
<evidence type="ECO:0000256" key="1">
    <source>
        <dbReference type="SAM" id="Coils"/>
    </source>
</evidence>
<feature type="region of interest" description="Disordered" evidence="2">
    <location>
        <begin position="158"/>
        <end position="193"/>
    </location>
</feature>
<organism evidence="3 4">
    <name type="scientific">Bacillus thuringiensis serovar andalousiensis</name>
    <dbReference type="NCBI Taxonomy" id="257985"/>
    <lineage>
        <taxon>Bacteria</taxon>
        <taxon>Bacillati</taxon>
        <taxon>Bacillota</taxon>
        <taxon>Bacilli</taxon>
        <taxon>Bacillales</taxon>
        <taxon>Bacillaceae</taxon>
        <taxon>Bacillus</taxon>
        <taxon>Bacillus cereus group</taxon>
    </lineage>
</organism>
<name>A0A6H0TNJ0_BACTU</name>